<reference evidence="6 7" key="1">
    <citation type="journal article" date="2022" name="Int. J. Syst. Evol. Microbiol.">
        <title>Neobacillus kokaensis sp. nov., isolated from soil.</title>
        <authorList>
            <person name="Yuki K."/>
            <person name="Matsubara H."/>
            <person name="Yamaguchi S."/>
        </authorList>
    </citation>
    <scope>NUCLEOTIDE SEQUENCE [LARGE SCALE GENOMIC DNA]</scope>
    <source>
        <strain evidence="6 7">LOB 377</strain>
    </source>
</reference>
<keyword evidence="5" id="KW-0472">Membrane</keyword>
<evidence type="ECO:0000313" key="6">
    <source>
        <dbReference type="EMBL" id="GHI01283.1"/>
    </source>
</evidence>
<keyword evidence="2" id="KW-1003">Cell membrane</keyword>
<evidence type="ECO:0000256" key="1">
    <source>
        <dbReference type="ARBA" id="ARBA00004651"/>
    </source>
</evidence>
<organism evidence="6 7">
    <name type="scientific">Neobacillus kokaensis</name>
    <dbReference type="NCBI Taxonomy" id="2759023"/>
    <lineage>
        <taxon>Bacteria</taxon>
        <taxon>Bacillati</taxon>
        <taxon>Bacillota</taxon>
        <taxon>Bacilli</taxon>
        <taxon>Bacillales</taxon>
        <taxon>Bacillaceae</taxon>
        <taxon>Neobacillus</taxon>
    </lineage>
</organism>
<evidence type="ECO:0000256" key="2">
    <source>
        <dbReference type="ARBA" id="ARBA00022475"/>
    </source>
</evidence>
<evidence type="ECO:0000256" key="3">
    <source>
        <dbReference type="ARBA" id="ARBA00022692"/>
    </source>
</evidence>
<comment type="subcellular location">
    <subcellularLocation>
        <location evidence="1">Cell membrane</location>
        <topology evidence="1">Multi-pass membrane protein</topology>
    </subcellularLocation>
</comment>
<keyword evidence="3" id="KW-0812">Transmembrane</keyword>
<evidence type="ECO:0000313" key="7">
    <source>
        <dbReference type="Proteomes" id="UP000637074"/>
    </source>
</evidence>
<accession>A0ABQ3NBK5</accession>
<name>A0ABQ3NBK5_9BACI</name>
<evidence type="ECO:0000256" key="5">
    <source>
        <dbReference type="ARBA" id="ARBA00023136"/>
    </source>
</evidence>
<keyword evidence="7" id="KW-1185">Reference proteome</keyword>
<dbReference type="EMBL" id="BNDS01000038">
    <property type="protein sequence ID" value="GHI01283.1"/>
    <property type="molecule type" value="Genomic_DNA"/>
</dbReference>
<dbReference type="InterPro" id="IPR019108">
    <property type="entry name" value="Caa3_assmbl_CtaG-rel"/>
</dbReference>
<comment type="caution">
    <text evidence="6">The sequence shown here is derived from an EMBL/GenBank/DDBJ whole genome shotgun (WGS) entry which is preliminary data.</text>
</comment>
<gene>
    <name evidence="6" type="ORF">AM1BK_48250</name>
</gene>
<keyword evidence="4" id="KW-1133">Transmembrane helix</keyword>
<evidence type="ECO:0000256" key="4">
    <source>
        <dbReference type="ARBA" id="ARBA00022989"/>
    </source>
</evidence>
<dbReference type="Proteomes" id="UP000637074">
    <property type="component" value="Unassembled WGS sequence"/>
</dbReference>
<sequence>MSLCVGPAAFSNLNLSGPELFTSMHVVDDQRLGGVVMKIIQEIIYAVILAQVFFEWYRKDQEDSEKEVNQILNPTPAK</sequence>
<proteinExistence type="predicted"/>
<protein>
    <submittedName>
        <fullName evidence="6">Uncharacterized protein</fullName>
    </submittedName>
</protein>
<dbReference type="Pfam" id="PF09678">
    <property type="entry name" value="Caa3_CtaG"/>
    <property type="match status" value="1"/>
</dbReference>